<feature type="region of interest" description="Disordered" evidence="3">
    <location>
        <begin position="26"/>
        <end position="58"/>
    </location>
</feature>
<proteinExistence type="inferred from homology"/>
<gene>
    <name evidence="6" type="ORF">H9Q79_14565</name>
</gene>
<feature type="signal peptide" evidence="4">
    <location>
        <begin position="1"/>
        <end position="23"/>
    </location>
</feature>
<evidence type="ECO:0000313" key="6">
    <source>
        <dbReference type="EMBL" id="QNM08098.1"/>
    </source>
</evidence>
<keyword evidence="4" id="KW-0732">Signal</keyword>
<comment type="subcellular location">
    <subcellularLocation>
        <location evidence="1">Cell envelope</location>
    </subcellularLocation>
</comment>
<evidence type="ECO:0000313" key="7">
    <source>
        <dbReference type="Proteomes" id="UP000515860"/>
    </source>
</evidence>
<feature type="chain" id="PRO_5028941678" evidence="4">
    <location>
        <begin position="24"/>
        <end position="382"/>
    </location>
</feature>
<reference evidence="6 7" key="1">
    <citation type="submission" date="2020-08" db="EMBL/GenBank/DDBJ databases">
        <authorList>
            <person name="Liu C."/>
            <person name="Sun Q."/>
        </authorList>
    </citation>
    <scope>NUCLEOTIDE SEQUENCE [LARGE SCALE GENOMIC DNA]</scope>
    <source>
        <strain evidence="6 7">NSJ-29</strain>
    </source>
</reference>
<protein>
    <submittedName>
        <fullName evidence="6">Substrate-binding domain-containing protein</fullName>
    </submittedName>
</protein>
<dbReference type="GO" id="GO:0030246">
    <property type="term" value="F:carbohydrate binding"/>
    <property type="evidence" value="ECO:0007669"/>
    <property type="project" value="TreeGrafter"/>
</dbReference>
<dbReference type="InterPro" id="IPR025997">
    <property type="entry name" value="SBP_2_dom"/>
</dbReference>
<name>A0A7G9GBB6_9FIRM</name>
<dbReference type="PANTHER" id="PTHR30036:SF7">
    <property type="entry name" value="ABC TRANSPORTER PERIPLASMIC-BINDING PROTEIN YPHF"/>
    <property type="match status" value="1"/>
</dbReference>
<dbReference type="KEGG" id="whj:H9Q79_14565"/>
<comment type="similarity">
    <text evidence="2">Belongs to the bacterial solute-binding protein 2 family.</text>
</comment>
<dbReference type="Pfam" id="PF13407">
    <property type="entry name" value="Peripla_BP_4"/>
    <property type="match status" value="1"/>
</dbReference>
<evidence type="ECO:0000256" key="1">
    <source>
        <dbReference type="ARBA" id="ARBA00004196"/>
    </source>
</evidence>
<accession>A0A7G9GBB6</accession>
<dbReference type="SUPFAM" id="SSF53822">
    <property type="entry name" value="Periplasmic binding protein-like I"/>
    <property type="match status" value="1"/>
</dbReference>
<evidence type="ECO:0000259" key="5">
    <source>
        <dbReference type="Pfam" id="PF13407"/>
    </source>
</evidence>
<evidence type="ECO:0000256" key="2">
    <source>
        <dbReference type="ARBA" id="ARBA00007639"/>
    </source>
</evidence>
<dbReference type="InterPro" id="IPR028082">
    <property type="entry name" value="Peripla_BP_I"/>
</dbReference>
<dbReference type="RefSeq" id="WP_249328611.1">
    <property type="nucleotide sequence ID" value="NZ_CP060635.1"/>
</dbReference>
<dbReference type="PANTHER" id="PTHR30036">
    <property type="entry name" value="D-XYLOSE-BINDING PERIPLASMIC PROTEIN"/>
    <property type="match status" value="1"/>
</dbReference>
<feature type="domain" description="Periplasmic binding protein" evidence="5">
    <location>
        <begin position="69"/>
        <end position="314"/>
    </location>
</feature>
<dbReference type="PROSITE" id="PS51257">
    <property type="entry name" value="PROKAR_LIPOPROTEIN"/>
    <property type="match status" value="1"/>
</dbReference>
<organism evidence="6 7">
    <name type="scientific">Wansuia hejianensis</name>
    <dbReference type="NCBI Taxonomy" id="2763667"/>
    <lineage>
        <taxon>Bacteria</taxon>
        <taxon>Bacillati</taxon>
        <taxon>Bacillota</taxon>
        <taxon>Clostridia</taxon>
        <taxon>Lachnospirales</taxon>
        <taxon>Lachnospiraceae</taxon>
        <taxon>Wansuia</taxon>
    </lineage>
</organism>
<dbReference type="AlphaFoldDB" id="A0A7G9GBB6"/>
<dbReference type="Proteomes" id="UP000515860">
    <property type="component" value="Chromosome"/>
</dbReference>
<dbReference type="InterPro" id="IPR050555">
    <property type="entry name" value="Bact_Solute-Bind_Prot2"/>
</dbReference>
<evidence type="ECO:0000256" key="3">
    <source>
        <dbReference type="SAM" id="MobiDB-lite"/>
    </source>
</evidence>
<dbReference type="GO" id="GO:0030288">
    <property type="term" value="C:outer membrane-bounded periplasmic space"/>
    <property type="evidence" value="ECO:0007669"/>
    <property type="project" value="TreeGrafter"/>
</dbReference>
<dbReference type="Gene3D" id="3.40.50.2300">
    <property type="match status" value="2"/>
</dbReference>
<evidence type="ECO:0000256" key="4">
    <source>
        <dbReference type="SAM" id="SignalP"/>
    </source>
</evidence>
<sequence>MKARKLVSGLLCLALGFSLTACGNEGTKTTSGSAGTSKSTSSAASSSAASSTSSAAGTSKAGEDKEIVIALMMKSLASEWNQNIEASLEKLGEEHGFKVLTFDADGDSATQLDQLNDAINQGVDGIFMHIADEGIASAAAEIVAEAGIPMIGESLPLKDDAGNWLIPCVVLNAAGCGTVASDWVADNWESTGVDLSDPSKVGVIMVTNTLTENAVLRHEGAVEELKAKMPEIPEENYFIADISASSADYIDGGYTETGAVLAAHPDLTSWVVIGVQDDYALGACRAIEEAGAAETAILVSMGGEQAIPEWKGGTTNPWYATVYYTAMDFTEPVVDGLLSVINGEATLEEVYSDNIADGQTYGTRTISGTAITYENYTDYIAG</sequence>
<dbReference type="EMBL" id="CP060635">
    <property type="protein sequence ID" value="QNM08098.1"/>
    <property type="molecule type" value="Genomic_DNA"/>
</dbReference>
<keyword evidence="7" id="KW-1185">Reference proteome</keyword>